<reference evidence="4" key="2">
    <citation type="submission" date="2020-09" db="EMBL/GenBank/DDBJ databases">
        <authorList>
            <person name="Sun Q."/>
            <person name="Zhou Y."/>
        </authorList>
    </citation>
    <scope>NUCLEOTIDE SEQUENCE</scope>
    <source>
        <strain evidence="4">CGMCC 1.15760</strain>
    </source>
</reference>
<comment type="caution">
    <text evidence="4">The sequence shown here is derived from an EMBL/GenBank/DDBJ whole genome shotgun (WGS) entry which is preliminary data.</text>
</comment>
<dbReference type="InterPro" id="IPR011006">
    <property type="entry name" value="CheY-like_superfamily"/>
</dbReference>
<gene>
    <name evidence="4" type="ORF">GCM10007425_11120</name>
</gene>
<dbReference type="Gene3D" id="3.60.40.10">
    <property type="entry name" value="PPM-type phosphatase domain"/>
    <property type="match status" value="1"/>
</dbReference>
<dbReference type="Pfam" id="PF07228">
    <property type="entry name" value="SpoIIE"/>
    <property type="match status" value="1"/>
</dbReference>
<evidence type="ECO:0000259" key="3">
    <source>
        <dbReference type="PROSITE" id="PS50110"/>
    </source>
</evidence>
<protein>
    <recommendedName>
        <fullName evidence="3">Response regulatory domain-containing protein</fullName>
    </recommendedName>
</protein>
<dbReference type="AlphaFoldDB" id="A0A917LF66"/>
<dbReference type="EMBL" id="BMJT01000003">
    <property type="protein sequence ID" value="GGG18424.1"/>
    <property type="molecule type" value="Genomic_DNA"/>
</dbReference>
<accession>A0A917LF66</accession>
<dbReference type="PANTHER" id="PTHR43156:SF14">
    <property type="entry name" value="PHOSPHOSERINE PHOSPHATASE RSBP"/>
    <property type="match status" value="1"/>
</dbReference>
<proteinExistence type="predicted"/>
<evidence type="ECO:0000313" key="4">
    <source>
        <dbReference type="EMBL" id="GGG18424.1"/>
    </source>
</evidence>
<sequence length="373" mass="43067">MTVLLIGSINNDTWRLQQFFKRMTLTGVHYYIDCDELFTQHTTSFYASVQLIVYDANLHTRNLEQHGREIERLIAHFQAPILLSTTYHQPILLDRIFEFGIFDVLLKPFDYMHVKIRVQVALQYAKEAALRKQHEHKLKQDLAIAKDIQKNALTPPLVNNVVECHGMYVTSQSLGGDMYCWYRINDDLTAIMLYDVMGHGVAAALVTMSIRSLLKGIMTKLIDPVAVINELNRQIHELFTTDDIDDFLVTAIYLLIDRKNQTLQYVNASHTTGILFGKYGETVTLTSNTAILGLFPTIKTQAKTIRLTGWHRIILYTDGLLHIQQNKHAIFSFFYQYASLPNHYALRKFSEKYELSYQYFEDDVTIVSITITL</sequence>
<dbReference type="Proteomes" id="UP000616608">
    <property type="component" value="Unassembled WGS sequence"/>
</dbReference>
<dbReference type="InterPro" id="IPR001932">
    <property type="entry name" value="PPM-type_phosphatase-like_dom"/>
</dbReference>
<dbReference type="InterPro" id="IPR052016">
    <property type="entry name" value="Bact_Sigma-Reg"/>
</dbReference>
<dbReference type="SUPFAM" id="SSF81606">
    <property type="entry name" value="PP2C-like"/>
    <property type="match status" value="1"/>
</dbReference>
<organism evidence="4 5">
    <name type="scientific">Lysinibacillus alkalisoli</name>
    <dbReference type="NCBI Taxonomy" id="1911548"/>
    <lineage>
        <taxon>Bacteria</taxon>
        <taxon>Bacillati</taxon>
        <taxon>Bacillota</taxon>
        <taxon>Bacilli</taxon>
        <taxon>Bacillales</taxon>
        <taxon>Bacillaceae</taxon>
        <taxon>Lysinibacillus</taxon>
    </lineage>
</organism>
<dbReference type="InterPro" id="IPR036457">
    <property type="entry name" value="PPM-type-like_dom_sf"/>
</dbReference>
<evidence type="ECO:0000313" key="5">
    <source>
        <dbReference type="Proteomes" id="UP000616608"/>
    </source>
</evidence>
<dbReference type="SUPFAM" id="SSF52172">
    <property type="entry name" value="CheY-like"/>
    <property type="match status" value="1"/>
</dbReference>
<dbReference type="PROSITE" id="PS50110">
    <property type="entry name" value="RESPONSE_REGULATORY"/>
    <property type="match status" value="1"/>
</dbReference>
<dbReference type="RefSeq" id="WP_188614038.1">
    <property type="nucleotide sequence ID" value="NZ_BMJT01000003.1"/>
</dbReference>
<keyword evidence="5" id="KW-1185">Reference proteome</keyword>
<feature type="domain" description="Response regulatory" evidence="3">
    <location>
        <begin position="2"/>
        <end position="122"/>
    </location>
</feature>
<dbReference type="Gene3D" id="3.40.50.2300">
    <property type="match status" value="1"/>
</dbReference>
<evidence type="ECO:0000256" key="2">
    <source>
        <dbReference type="PROSITE-ProRule" id="PRU00169"/>
    </source>
</evidence>
<reference evidence="4" key="1">
    <citation type="journal article" date="2014" name="Int. J. Syst. Evol. Microbiol.">
        <title>Complete genome sequence of Corynebacterium casei LMG S-19264T (=DSM 44701T), isolated from a smear-ripened cheese.</title>
        <authorList>
            <consortium name="US DOE Joint Genome Institute (JGI-PGF)"/>
            <person name="Walter F."/>
            <person name="Albersmeier A."/>
            <person name="Kalinowski J."/>
            <person name="Ruckert C."/>
        </authorList>
    </citation>
    <scope>NUCLEOTIDE SEQUENCE</scope>
    <source>
        <strain evidence="4">CGMCC 1.15760</strain>
    </source>
</reference>
<name>A0A917LF66_9BACI</name>
<dbReference type="InterPro" id="IPR001789">
    <property type="entry name" value="Sig_transdc_resp-reg_receiver"/>
</dbReference>
<dbReference type="GO" id="GO:0000160">
    <property type="term" value="P:phosphorelay signal transduction system"/>
    <property type="evidence" value="ECO:0007669"/>
    <property type="project" value="InterPro"/>
</dbReference>
<evidence type="ECO:0000256" key="1">
    <source>
        <dbReference type="ARBA" id="ARBA00022801"/>
    </source>
</evidence>
<dbReference type="SMART" id="SM00331">
    <property type="entry name" value="PP2C_SIG"/>
    <property type="match status" value="1"/>
</dbReference>
<dbReference type="PANTHER" id="PTHR43156">
    <property type="entry name" value="STAGE II SPORULATION PROTEIN E-RELATED"/>
    <property type="match status" value="1"/>
</dbReference>
<keyword evidence="1" id="KW-0378">Hydrolase</keyword>
<keyword evidence="2" id="KW-0597">Phosphoprotein</keyword>
<feature type="modified residue" description="4-aspartylphosphate" evidence="2">
    <location>
        <position position="55"/>
    </location>
</feature>
<dbReference type="GO" id="GO:0016791">
    <property type="term" value="F:phosphatase activity"/>
    <property type="evidence" value="ECO:0007669"/>
    <property type="project" value="TreeGrafter"/>
</dbReference>